<feature type="domain" description="Thioesterase" evidence="2">
    <location>
        <begin position="19"/>
        <end position="240"/>
    </location>
</feature>
<proteinExistence type="inferred from homology"/>
<dbReference type="Proteomes" id="UP001140979">
    <property type="component" value="Unassembled WGS sequence"/>
</dbReference>
<organism evidence="3 4">
    <name type="scientific">Vibrio aestuarianus</name>
    <dbReference type="NCBI Taxonomy" id="28171"/>
    <lineage>
        <taxon>Bacteria</taxon>
        <taxon>Pseudomonadati</taxon>
        <taxon>Pseudomonadota</taxon>
        <taxon>Gammaproteobacteria</taxon>
        <taxon>Vibrionales</taxon>
        <taxon>Vibrionaceae</taxon>
        <taxon>Vibrio</taxon>
    </lineage>
</organism>
<dbReference type="SUPFAM" id="SSF53474">
    <property type="entry name" value="alpha/beta-Hydrolases"/>
    <property type="match status" value="1"/>
</dbReference>
<comment type="caution">
    <text evidence="3">The sequence shown here is derived from an EMBL/GenBank/DDBJ whole genome shotgun (WGS) entry which is preliminary data.</text>
</comment>
<comment type="similarity">
    <text evidence="1">Belongs to the thioesterase family.</text>
</comment>
<dbReference type="GO" id="GO:0008610">
    <property type="term" value="P:lipid biosynthetic process"/>
    <property type="evidence" value="ECO:0007669"/>
    <property type="project" value="TreeGrafter"/>
</dbReference>
<dbReference type="InterPro" id="IPR012223">
    <property type="entry name" value="TEII"/>
</dbReference>
<dbReference type="Gene3D" id="3.40.50.1820">
    <property type="entry name" value="alpha/beta hydrolase"/>
    <property type="match status" value="1"/>
</dbReference>
<dbReference type="InterPro" id="IPR001031">
    <property type="entry name" value="Thioesterase"/>
</dbReference>
<evidence type="ECO:0000259" key="2">
    <source>
        <dbReference type="Pfam" id="PF00975"/>
    </source>
</evidence>
<reference evidence="3" key="1">
    <citation type="submission" date="2022-02" db="EMBL/GenBank/DDBJ databases">
        <title>Emergence and expansion in Europe of a Vibrio aestuarianus clonal complex pathogenic for oysters.</title>
        <authorList>
            <person name="Mesnil A."/>
            <person name="Travers M.-A."/>
        </authorList>
    </citation>
    <scope>NUCLEOTIDE SEQUENCE</scope>
    <source>
        <strain evidence="3">19_064_11T1</strain>
    </source>
</reference>
<dbReference type="RefSeq" id="WP_274682482.1">
    <property type="nucleotide sequence ID" value="NZ_JAKNBA010000002.1"/>
</dbReference>
<evidence type="ECO:0000313" key="4">
    <source>
        <dbReference type="Proteomes" id="UP001140979"/>
    </source>
</evidence>
<dbReference type="PANTHER" id="PTHR11487">
    <property type="entry name" value="THIOESTERASE"/>
    <property type="match status" value="1"/>
</dbReference>
<sequence length="264" mass="29293">MNNNPLFWIPQPVTSPSLRLFCFPFAGGSAQTFTFLKANLDPSVEIVLIEYPGRGRNFQSPPSESMSQLVDSLLDNYRQLPAASSVFLGHSLGACVAWELMRNMREQGIVLPRLLIASGCSGAHLASNLTRIHDLPDDEFVQALKGLEGTPQEVLEHDELLALLTPMLRADFKIAEQYCAPAERMRVPILGLAGTQDALATPQRVQAWRELTNDFRIELIEGGHFFMNTHPEAVVTYVNQALSPLLCGTRSRETSEFSELYTSC</sequence>
<accession>A0A9X4ERE1</accession>
<protein>
    <submittedName>
        <fullName evidence="3">Alpha/beta fold hydrolase</fullName>
    </submittedName>
</protein>
<keyword evidence="3" id="KW-0378">Hydrolase</keyword>
<dbReference type="EMBL" id="JAKNBA010000002">
    <property type="protein sequence ID" value="MDE1240864.1"/>
    <property type="molecule type" value="Genomic_DNA"/>
</dbReference>
<evidence type="ECO:0000313" key="3">
    <source>
        <dbReference type="EMBL" id="MDE1240864.1"/>
    </source>
</evidence>
<name>A0A9X4ERE1_9VIBR</name>
<dbReference type="PANTHER" id="PTHR11487:SF0">
    <property type="entry name" value="S-ACYL FATTY ACID SYNTHASE THIOESTERASE, MEDIUM CHAIN"/>
    <property type="match status" value="1"/>
</dbReference>
<dbReference type="Pfam" id="PF00975">
    <property type="entry name" value="Thioesterase"/>
    <property type="match status" value="1"/>
</dbReference>
<dbReference type="GO" id="GO:0016787">
    <property type="term" value="F:hydrolase activity"/>
    <property type="evidence" value="ECO:0007669"/>
    <property type="project" value="UniProtKB-KW"/>
</dbReference>
<dbReference type="InterPro" id="IPR029058">
    <property type="entry name" value="AB_hydrolase_fold"/>
</dbReference>
<dbReference type="AlphaFoldDB" id="A0A9X4ERE1"/>
<evidence type="ECO:0000256" key="1">
    <source>
        <dbReference type="ARBA" id="ARBA00007169"/>
    </source>
</evidence>
<gene>
    <name evidence="3" type="ORF">L9W94_01645</name>
</gene>